<dbReference type="Proteomes" id="UP000184184">
    <property type="component" value="Unassembled WGS sequence"/>
</dbReference>
<dbReference type="Pfam" id="PF08378">
    <property type="entry name" value="NERD"/>
    <property type="match status" value="1"/>
</dbReference>
<dbReference type="PROSITE" id="PS50965">
    <property type="entry name" value="NERD"/>
    <property type="match status" value="1"/>
</dbReference>
<organism evidence="2 3">
    <name type="scientific">Gracilibacillus kekensis</name>
    <dbReference type="NCBI Taxonomy" id="1027249"/>
    <lineage>
        <taxon>Bacteria</taxon>
        <taxon>Bacillati</taxon>
        <taxon>Bacillota</taxon>
        <taxon>Bacilli</taxon>
        <taxon>Bacillales</taxon>
        <taxon>Bacillaceae</taxon>
        <taxon>Gracilibacillus</taxon>
    </lineage>
</organism>
<proteinExistence type="predicted"/>
<protein>
    <submittedName>
        <fullName evidence="2">Nuclease-related domain-containing protein</fullName>
    </submittedName>
</protein>
<dbReference type="STRING" id="1027249.SAMN05216179_2876"/>
<dbReference type="AlphaFoldDB" id="A0A1M7Q895"/>
<dbReference type="RefSeq" id="WP_073202544.1">
    <property type="nucleotide sequence ID" value="NZ_FRCZ01000006.1"/>
</dbReference>
<keyword evidence="3" id="KW-1185">Reference proteome</keyword>
<feature type="domain" description="NERD" evidence="1">
    <location>
        <begin position="21"/>
        <end position="140"/>
    </location>
</feature>
<sequence length="300" mass="35288">MNERYLDIPSKTLDLFRRELSGYLGEKSLPYYVDLTNTTSHYDLYSLRLKPHHHYFQIDGLFLFPTFFLITEVKHLKGKLFINESNQLIQIKDQVEKVYQHPLTQANLQKTQLQPLLTTLGYPDIPVHPVAIFTHDQAQLSFHHPDMIPVQQFPYLLQKLVSNYNERIYGMDQLSQLSKELVTLHQERSLTFLEPKREVLSNIRRGVFCPNCKPKVMRWTHGTWTCSMCGHRDKNAHIDALCDFIYLFGYYINNKQAKWFLLVDSPFSTSRILGKLRVETIGGTKFRVYNLKSLLGKYKR</sequence>
<name>A0A1M7Q895_9BACI</name>
<reference evidence="2 3" key="1">
    <citation type="submission" date="2016-11" db="EMBL/GenBank/DDBJ databases">
        <authorList>
            <person name="Jaros S."/>
            <person name="Januszkiewicz K."/>
            <person name="Wedrychowicz H."/>
        </authorList>
    </citation>
    <scope>NUCLEOTIDE SEQUENCE [LARGE SCALE GENOMIC DNA]</scope>
    <source>
        <strain evidence="2 3">CGMCC 1.10681</strain>
    </source>
</reference>
<evidence type="ECO:0000313" key="3">
    <source>
        <dbReference type="Proteomes" id="UP000184184"/>
    </source>
</evidence>
<gene>
    <name evidence="2" type="ORF">SAMN05216179_2876</name>
</gene>
<evidence type="ECO:0000313" key="2">
    <source>
        <dbReference type="EMBL" id="SHN26578.1"/>
    </source>
</evidence>
<dbReference type="InterPro" id="IPR011528">
    <property type="entry name" value="NERD"/>
</dbReference>
<accession>A0A1M7Q895</accession>
<dbReference type="EMBL" id="FRCZ01000006">
    <property type="protein sequence ID" value="SHN26578.1"/>
    <property type="molecule type" value="Genomic_DNA"/>
</dbReference>
<dbReference type="OrthoDB" id="569879at2"/>
<evidence type="ECO:0000259" key="1">
    <source>
        <dbReference type="PROSITE" id="PS50965"/>
    </source>
</evidence>